<protein>
    <submittedName>
        <fullName evidence="1">Uncharacterized protein</fullName>
    </submittedName>
</protein>
<evidence type="ECO:0000313" key="1">
    <source>
        <dbReference type="EMBL" id="DAD81835.1"/>
    </source>
</evidence>
<name>A0A8S5MIW1_9CAUD</name>
<proteinExistence type="predicted"/>
<reference evidence="1" key="1">
    <citation type="journal article" date="2021" name="Proc. Natl. Acad. Sci. U.S.A.">
        <title>A Catalog of Tens of Thousands of Viruses from Human Metagenomes Reveals Hidden Associations with Chronic Diseases.</title>
        <authorList>
            <person name="Tisza M.J."/>
            <person name="Buck C.B."/>
        </authorList>
    </citation>
    <scope>NUCLEOTIDE SEQUENCE</scope>
    <source>
        <strain evidence="1">CtvyM23</strain>
    </source>
</reference>
<accession>A0A8S5MIW1</accession>
<dbReference type="EMBL" id="BK014908">
    <property type="protein sequence ID" value="DAD81835.1"/>
    <property type="molecule type" value="Genomic_DNA"/>
</dbReference>
<sequence>MNTENEYIKTSKDGSIYFDPTCDDNNAPEIDHSKDHFNVNEKEFFFENGLQVVIKNGVNYF</sequence>
<organism evidence="1">
    <name type="scientific">Siphoviridae sp. ctvyM23</name>
    <dbReference type="NCBI Taxonomy" id="2826514"/>
    <lineage>
        <taxon>Viruses</taxon>
        <taxon>Duplodnaviria</taxon>
        <taxon>Heunggongvirae</taxon>
        <taxon>Uroviricota</taxon>
        <taxon>Caudoviricetes</taxon>
    </lineage>
</organism>